<dbReference type="Proteomes" id="UP001165667">
    <property type="component" value="Unassembled WGS sequence"/>
</dbReference>
<dbReference type="RefSeq" id="WP_282587578.1">
    <property type="nucleotide sequence ID" value="NZ_JAMOIM010000022.1"/>
</dbReference>
<evidence type="ECO:0000313" key="6">
    <source>
        <dbReference type="Proteomes" id="UP001165667"/>
    </source>
</evidence>
<dbReference type="InterPro" id="IPR036390">
    <property type="entry name" value="WH_DNA-bd_sf"/>
</dbReference>
<feature type="domain" description="HTH gntR-type" evidence="4">
    <location>
        <begin position="17"/>
        <end position="85"/>
    </location>
</feature>
<dbReference type="Pfam" id="PF00392">
    <property type="entry name" value="GntR"/>
    <property type="match status" value="1"/>
</dbReference>
<dbReference type="InterPro" id="IPR000524">
    <property type="entry name" value="Tscrpt_reg_HTH_GntR"/>
</dbReference>
<evidence type="ECO:0000256" key="3">
    <source>
        <dbReference type="ARBA" id="ARBA00023163"/>
    </source>
</evidence>
<dbReference type="PROSITE" id="PS50949">
    <property type="entry name" value="HTH_GNTR"/>
    <property type="match status" value="1"/>
</dbReference>
<dbReference type="PANTHER" id="PTHR43537:SF5">
    <property type="entry name" value="UXU OPERON TRANSCRIPTIONAL REGULATOR"/>
    <property type="match status" value="1"/>
</dbReference>
<dbReference type="PRINTS" id="PR00035">
    <property type="entry name" value="HTHGNTR"/>
</dbReference>
<dbReference type="InterPro" id="IPR008920">
    <property type="entry name" value="TF_FadR/GntR_C"/>
</dbReference>
<keyword evidence="2" id="KW-0238">DNA-binding</keyword>
<dbReference type="EMBL" id="JAMOIM010000022">
    <property type="protein sequence ID" value="MCW6511199.1"/>
    <property type="molecule type" value="Genomic_DNA"/>
</dbReference>
<accession>A0AA41YZW7</accession>
<gene>
    <name evidence="5" type="ORF">M8523_24680</name>
</gene>
<dbReference type="SMART" id="SM00345">
    <property type="entry name" value="HTH_GNTR"/>
    <property type="match status" value="1"/>
</dbReference>
<dbReference type="Gene3D" id="1.10.10.10">
    <property type="entry name" value="Winged helix-like DNA-binding domain superfamily/Winged helix DNA-binding domain"/>
    <property type="match status" value="1"/>
</dbReference>
<dbReference type="PANTHER" id="PTHR43537">
    <property type="entry name" value="TRANSCRIPTIONAL REGULATOR, GNTR FAMILY"/>
    <property type="match status" value="1"/>
</dbReference>
<dbReference type="SMART" id="SM00895">
    <property type="entry name" value="FCD"/>
    <property type="match status" value="1"/>
</dbReference>
<dbReference type="GO" id="GO:0003700">
    <property type="term" value="F:DNA-binding transcription factor activity"/>
    <property type="evidence" value="ECO:0007669"/>
    <property type="project" value="InterPro"/>
</dbReference>
<dbReference type="Pfam" id="PF07729">
    <property type="entry name" value="FCD"/>
    <property type="match status" value="1"/>
</dbReference>
<organism evidence="5 6">
    <name type="scientific">Lichenifustis flavocetrariae</name>
    <dbReference type="NCBI Taxonomy" id="2949735"/>
    <lineage>
        <taxon>Bacteria</taxon>
        <taxon>Pseudomonadati</taxon>
        <taxon>Pseudomonadota</taxon>
        <taxon>Alphaproteobacteria</taxon>
        <taxon>Hyphomicrobiales</taxon>
        <taxon>Lichenihabitantaceae</taxon>
        <taxon>Lichenifustis</taxon>
    </lineage>
</organism>
<dbReference type="Gene3D" id="1.20.120.530">
    <property type="entry name" value="GntR ligand-binding domain-like"/>
    <property type="match status" value="1"/>
</dbReference>
<reference evidence="5" key="1">
    <citation type="submission" date="2022-05" db="EMBL/GenBank/DDBJ databases">
        <authorList>
            <person name="Pankratov T."/>
        </authorList>
    </citation>
    <scope>NUCLEOTIDE SEQUENCE</scope>
    <source>
        <strain evidence="5">BP6-180914</strain>
    </source>
</reference>
<keyword evidence="1" id="KW-0805">Transcription regulation</keyword>
<evidence type="ECO:0000256" key="2">
    <source>
        <dbReference type="ARBA" id="ARBA00023125"/>
    </source>
</evidence>
<sequence>MGLETFPSRASAAAPHGTTVDVLVQKIRALIRDRGLGVGDPLPTERELGDYLSASRNTVREALRTLKTYGLIDVRPKVGAIIVDRGVEAAFDLLSANLDVSIETFADVQGFRRIVEVGIGDAVMAVAAADLARLDELNAAMRAVHGMEAAAEADFRFHSALIGLARNRTLDEIYRFLKPAVVRLMLLGKSRRPVIDGTFQEHDAIVQAVRRRDRTAYAYLVSRHLEYGAQFISATDATAEPIGG</sequence>
<protein>
    <submittedName>
        <fullName evidence="5">FCD domain-containing protein</fullName>
    </submittedName>
</protein>
<dbReference type="InterPro" id="IPR036388">
    <property type="entry name" value="WH-like_DNA-bd_sf"/>
</dbReference>
<dbReference type="AlphaFoldDB" id="A0AA41YZW7"/>
<dbReference type="InterPro" id="IPR011711">
    <property type="entry name" value="GntR_C"/>
</dbReference>
<evidence type="ECO:0000259" key="4">
    <source>
        <dbReference type="PROSITE" id="PS50949"/>
    </source>
</evidence>
<evidence type="ECO:0000313" key="5">
    <source>
        <dbReference type="EMBL" id="MCW6511199.1"/>
    </source>
</evidence>
<dbReference type="GO" id="GO:0003677">
    <property type="term" value="F:DNA binding"/>
    <property type="evidence" value="ECO:0007669"/>
    <property type="project" value="UniProtKB-KW"/>
</dbReference>
<dbReference type="SUPFAM" id="SSF46785">
    <property type="entry name" value="Winged helix' DNA-binding domain"/>
    <property type="match status" value="1"/>
</dbReference>
<dbReference type="CDD" id="cd07377">
    <property type="entry name" value="WHTH_GntR"/>
    <property type="match status" value="1"/>
</dbReference>
<dbReference type="SUPFAM" id="SSF48008">
    <property type="entry name" value="GntR ligand-binding domain-like"/>
    <property type="match status" value="1"/>
</dbReference>
<keyword evidence="6" id="KW-1185">Reference proteome</keyword>
<proteinExistence type="predicted"/>
<keyword evidence="3" id="KW-0804">Transcription</keyword>
<evidence type="ECO:0000256" key="1">
    <source>
        <dbReference type="ARBA" id="ARBA00023015"/>
    </source>
</evidence>
<comment type="caution">
    <text evidence="5">The sequence shown here is derived from an EMBL/GenBank/DDBJ whole genome shotgun (WGS) entry which is preliminary data.</text>
</comment>
<name>A0AA41YZW7_9HYPH</name>